<name>A0A0G1HK86_9BACT</name>
<accession>A0A0G1HK86</accession>
<dbReference type="EMBL" id="LCHZ01000004">
    <property type="protein sequence ID" value="KKT46993.1"/>
    <property type="molecule type" value="Genomic_DNA"/>
</dbReference>
<organism evidence="1 2">
    <name type="scientific">Candidatus Collierbacteria bacterium GW2011_GWF2_44_15</name>
    <dbReference type="NCBI Taxonomy" id="1618404"/>
    <lineage>
        <taxon>Bacteria</taxon>
        <taxon>Candidatus Collieribacteriota</taxon>
    </lineage>
</organism>
<dbReference type="AlphaFoldDB" id="A0A0G1HK86"/>
<reference evidence="1 2" key="1">
    <citation type="journal article" date="2015" name="Nature">
        <title>rRNA introns, odd ribosomes, and small enigmatic genomes across a large radiation of phyla.</title>
        <authorList>
            <person name="Brown C.T."/>
            <person name="Hug L.A."/>
            <person name="Thomas B.C."/>
            <person name="Sharon I."/>
            <person name="Castelle C.J."/>
            <person name="Singh A."/>
            <person name="Wilkins M.J."/>
            <person name="Williams K.H."/>
            <person name="Banfield J.F."/>
        </authorList>
    </citation>
    <scope>NUCLEOTIDE SEQUENCE [LARGE SCALE GENOMIC DNA]</scope>
</reference>
<gene>
    <name evidence="1" type="ORF">UW35_C0004G0007</name>
</gene>
<protein>
    <submittedName>
        <fullName evidence="1">Uncharacterized protein</fullName>
    </submittedName>
</protein>
<comment type="caution">
    <text evidence="1">The sequence shown here is derived from an EMBL/GenBank/DDBJ whole genome shotgun (WGS) entry which is preliminary data.</text>
</comment>
<proteinExistence type="predicted"/>
<dbReference type="Proteomes" id="UP000033861">
    <property type="component" value="Unassembled WGS sequence"/>
</dbReference>
<evidence type="ECO:0000313" key="2">
    <source>
        <dbReference type="Proteomes" id="UP000033861"/>
    </source>
</evidence>
<evidence type="ECO:0000313" key="1">
    <source>
        <dbReference type="EMBL" id="KKT46993.1"/>
    </source>
</evidence>
<sequence>MCFGGSLPNSLGYLIASLKVGDEVIIHENKEDITTYIWNKDGFAALTASGHILTCKGNVYFEVTGNHLDEFEVSEEAKAIQAQIDALPEDWDPWQDDNDPLDLL</sequence>